<organism evidence="1 2">
    <name type="scientific">Jejuia pallidilutea</name>
    <dbReference type="NCBI Taxonomy" id="504487"/>
    <lineage>
        <taxon>Bacteria</taxon>
        <taxon>Pseudomonadati</taxon>
        <taxon>Bacteroidota</taxon>
        <taxon>Flavobacteriia</taxon>
        <taxon>Flavobacteriales</taxon>
        <taxon>Flavobacteriaceae</taxon>
        <taxon>Jejuia</taxon>
    </lineage>
</organism>
<protein>
    <submittedName>
        <fullName evidence="1">Uncharacterized protein</fullName>
    </submittedName>
</protein>
<evidence type="ECO:0000313" key="1">
    <source>
        <dbReference type="EMBL" id="GAL67733.1"/>
    </source>
</evidence>
<name>A0A090VUP9_9FLAO</name>
<gene>
    <name evidence="1" type="ORF">JCM19301_1020</name>
</gene>
<sequence>MLSVYHWEKWINTAGFVFELKVGAGRNLLGNTDSDAILKADFYLGYRF</sequence>
<accession>A0A090VUP9</accession>
<proteinExistence type="predicted"/>
<dbReference type="AlphaFoldDB" id="A0A090VUP9"/>
<dbReference type="Proteomes" id="UP000029641">
    <property type="component" value="Unassembled WGS sequence"/>
</dbReference>
<reference evidence="1 2" key="1">
    <citation type="journal article" date="2014" name="Genome Announc.">
        <title>Draft Genome Sequence of Marine Flavobacterium Jejuia pallidilutea Strain 11shimoA1 and Pigmentation Mutants.</title>
        <authorList>
            <person name="Takatani N."/>
            <person name="Nakanishi M."/>
            <person name="Meirelles P."/>
            <person name="Mino S."/>
            <person name="Suda W."/>
            <person name="Oshima K."/>
            <person name="Hattori M."/>
            <person name="Ohkuma M."/>
            <person name="Hosokawa M."/>
            <person name="Miyashita K."/>
            <person name="Thompson F.L."/>
            <person name="Niwa A."/>
            <person name="Sawabe T."/>
            <person name="Sawabe T."/>
        </authorList>
    </citation>
    <scope>NUCLEOTIDE SEQUENCE [LARGE SCALE GENOMIC DNA]</scope>
    <source>
        <strain evidence="1 2">JCM 19301</strain>
    </source>
</reference>
<dbReference type="EMBL" id="BBNR01000012">
    <property type="protein sequence ID" value="GAL67733.1"/>
    <property type="molecule type" value="Genomic_DNA"/>
</dbReference>
<evidence type="ECO:0000313" key="2">
    <source>
        <dbReference type="Proteomes" id="UP000029641"/>
    </source>
</evidence>
<comment type="caution">
    <text evidence="1">The sequence shown here is derived from an EMBL/GenBank/DDBJ whole genome shotgun (WGS) entry which is preliminary data.</text>
</comment>